<keyword evidence="3" id="KW-0862">Zinc</keyword>
<evidence type="ECO:0000256" key="2">
    <source>
        <dbReference type="ARBA" id="ARBA00022771"/>
    </source>
</evidence>
<sequence length="112" mass="12726">MNEKKRAYFETRIRERMAELDDLSTSGQQAQAIVELDQQAVGRLSRMDALQNQAMAKAQQANRDLEDRRLQAALIRIREDEYGYCEDCGDEIPDRRLDLDLAASKCISCASG</sequence>
<dbReference type="Pfam" id="PF01258">
    <property type="entry name" value="zf-dskA_traR"/>
    <property type="match status" value="1"/>
</dbReference>
<proteinExistence type="predicted"/>
<dbReference type="Gene3D" id="1.20.120.910">
    <property type="entry name" value="DksA, coiled-coil domain"/>
    <property type="match status" value="1"/>
</dbReference>
<dbReference type="PANTHER" id="PTHR33823:SF4">
    <property type="entry name" value="GENERAL STRESS PROTEIN 16O"/>
    <property type="match status" value="1"/>
</dbReference>
<keyword evidence="7" id="KW-1185">Reference proteome</keyword>
<dbReference type="SUPFAM" id="SSF57716">
    <property type="entry name" value="Glucocorticoid receptor-like (DNA-binding domain)"/>
    <property type="match status" value="1"/>
</dbReference>
<dbReference type="PROSITE" id="PS51128">
    <property type="entry name" value="ZF_DKSA_2"/>
    <property type="match status" value="1"/>
</dbReference>
<keyword evidence="2" id="KW-0863">Zinc-finger</keyword>
<comment type="caution">
    <text evidence="6">The sequence shown here is derived from an EMBL/GenBank/DDBJ whole genome shotgun (WGS) entry which is preliminary data.</text>
</comment>
<feature type="zinc finger region" description="dksA C4-type" evidence="4">
    <location>
        <begin position="85"/>
        <end position="109"/>
    </location>
</feature>
<evidence type="ECO:0000313" key="7">
    <source>
        <dbReference type="Proteomes" id="UP000630805"/>
    </source>
</evidence>
<dbReference type="Proteomes" id="UP000630805">
    <property type="component" value="Unassembled WGS sequence"/>
</dbReference>
<dbReference type="InterPro" id="IPR000962">
    <property type="entry name" value="Znf_DskA_TraR"/>
</dbReference>
<dbReference type="RefSeq" id="WP_176863211.1">
    <property type="nucleotide sequence ID" value="NZ_JABXWT010000002.1"/>
</dbReference>
<evidence type="ECO:0000256" key="4">
    <source>
        <dbReference type="PROSITE-ProRule" id="PRU00510"/>
    </source>
</evidence>
<evidence type="ECO:0000256" key="3">
    <source>
        <dbReference type="ARBA" id="ARBA00022833"/>
    </source>
</evidence>
<evidence type="ECO:0000313" key="6">
    <source>
        <dbReference type="EMBL" id="NVO55611.1"/>
    </source>
</evidence>
<reference evidence="6 7" key="1">
    <citation type="submission" date="2020-06" db="EMBL/GenBank/DDBJ databases">
        <authorList>
            <person name="Cao W.R."/>
        </authorList>
    </citation>
    <scope>NUCLEOTIDE SEQUENCE [LARGE SCALE GENOMIC DNA]</scope>
    <source>
        <strain evidence="6 7">B1Z28</strain>
    </source>
</reference>
<evidence type="ECO:0000256" key="1">
    <source>
        <dbReference type="ARBA" id="ARBA00022723"/>
    </source>
</evidence>
<evidence type="ECO:0000259" key="5">
    <source>
        <dbReference type="Pfam" id="PF01258"/>
    </source>
</evidence>
<dbReference type="EMBL" id="JABXWT010000002">
    <property type="protein sequence ID" value="NVO55611.1"/>
    <property type="molecule type" value="Genomic_DNA"/>
</dbReference>
<dbReference type="PANTHER" id="PTHR33823">
    <property type="entry name" value="RNA POLYMERASE-BINDING TRANSCRIPTION FACTOR DKSA-RELATED"/>
    <property type="match status" value="1"/>
</dbReference>
<protein>
    <submittedName>
        <fullName evidence="6">TraR/DksA C4-type zinc finger protein</fullName>
    </submittedName>
</protein>
<name>A0ABX2PQC8_9RHOB</name>
<feature type="domain" description="Zinc finger DksA/TraR C4-type" evidence="5">
    <location>
        <begin position="82"/>
        <end position="111"/>
    </location>
</feature>
<accession>A0ABX2PQC8</accession>
<organism evidence="6 7">
    <name type="scientific">Ruegeria haliotis</name>
    <dbReference type="NCBI Taxonomy" id="2747601"/>
    <lineage>
        <taxon>Bacteria</taxon>
        <taxon>Pseudomonadati</taxon>
        <taxon>Pseudomonadota</taxon>
        <taxon>Alphaproteobacteria</taxon>
        <taxon>Rhodobacterales</taxon>
        <taxon>Roseobacteraceae</taxon>
        <taxon>Ruegeria</taxon>
    </lineage>
</organism>
<keyword evidence="1" id="KW-0479">Metal-binding</keyword>
<gene>
    <name evidence="6" type="ORF">HW561_07400</name>
</gene>